<dbReference type="PANTHER" id="PTHR42711:SF5">
    <property type="entry name" value="ABC TRANSPORTER ATP-BINDING PROTEIN NATA"/>
    <property type="match status" value="1"/>
</dbReference>
<evidence type="ECO:0000256" key="5">
    <source>
        <dbReference type="ARBA" id="ARBA00022840"/>
    </source>
</evidence>
<dbReference type="Proteomes" id="UP000297966">
    <property type="component" value="Unassembled WGS sequence"/>
</dbReference>
<dbReference type="SUPFAM" id="SSF52540">
    <property type="entry name" value="P-loop containing nucleoside triphosphate hydrolases"/>
    <property type="match status" value="1"/>
</dbReference>
<comment type="similarity">
    <text evidence="1">Belongs to the ABC transporter superfamily.</text>
</comment>
<evidence type="ECO:0000256" key="4">
    <source>
        <dbReference type="ARBA" id="ARBA00022741"/>
    </source>
</evidence>
<dbReference type="InterPro" id="IPR017871">
    <property type="entry name" value="ABC_transporter-like_CS"/>
</dbReference>
<dbReference type="OrthoDB" id="9778547at2"/>
<evidence type="ECO:0000256" key="2">
    <source>
        <dbReference type="ARBA" id="ARBA00022448"/>
    </source>
</evidence>
<dbReference type="Pfam" id="PF00005">
    <property type="entry name" value="ABC_tran"/>
    <property type="match status" value="1"/>
</dbReference>
<keyword evidence="9" id="KW-1185">Reference proteome</keyword>
<dbReference type="InterPro" id="IPR027417">
    <property type="entry name" value="P-loop_NTPase"/>
</dbReference>
<dbReference type="EMBL" id="SPQT01000008">
    <property type="protein sequence ID" value="TFV47444.1"/>
    <property type="molecule type" value="Genomic_DNA"/>
</dbReference>
<dbReference type="PANTHER" id="PTHR42711">
    <property type="entry name" value="ABC TRANSPORTER ATP-BINDING PROTEIN"/>
    <property type="match status" value="1"/>
</dbReference>
<keyword evidence="4" id="KW-0547">Nucleotide-binding</keyword>
<accession>A0A4Y9LX58</accession>
<evidence type="ECO:0000256" key="6">
    <source>
        <dbReference type="ARBA" id="ARBA00024722"/>
    </source>
</evidence>
<dbReference type="InterPro" id="IPR003593">
    <property type="entry name" value="AAA+_ATPase"/>
</dbReference>
<evidence type="ECO:0000256" key="1">
    <source>
        <dbReference type="ARBA" id="ARBA00005417"/>
    </source>
</evidence>
<dbReference type="GO" id="GO:0005524">
    <property type="term" value="F:ATP binding"/>
    <property type="evidence" value="ECO:0007669"/>
    <property type="project" value="UniProtKB-KW"/>
</dbReference>
<dbReference type="AlphaFoldDB" id="A0A4Y9LX58"/>
<reference evidence="8 9" key="1">
    <citation type="submission" date="2019-03" db="EMBL/GenBank/DDBJ databases">
        <title>Bradyrhizobium diversity isolated from nodules of Chamaecrista fasciculata.</title>
        <authorList>
            <person name="Klepa M.S."/>
            <person name="Urquiaga M.O."/>
            <person name="Hungria M."/>
            <person name="Delamuta J.R."/>
        </authorList>
    </citation>
    <scope>NUCLEOTIDE SEQUENCE [LARGE SCALE GENOMIC DNA]</scope>
    <source>
        <strain evidence="8 9">CNPSo 3448</strain>
    </source>
</reference>
<comment type="function">
    <text evidence="6">Involved in beta-(1--&gt;2)glucan export. Transmembrane domains (TMD) form a pore in the inner membrane and the ATP-binding domain (NBD) is responsible for energy generation.</text>
</comment>
<evidence type="ECO:0000256" key="3">
    <source>
        <dbReference type="ARBA" id="ARBA00022458"/>
    </source>
</evidence>
<keyword evidence="3" id="KW-0536">Nodulation</keyword>
<dbReference type="Gene3D" id="3.40.50.300">
    <property type="entry name" value="P-loop containing nucleotide triphosphate hydrolases"/>
    <property type="match status" value="1"/>
</dbReference>
<dbReference type="InterPro" id="IPR003439">
    <property type="entry name" value="ABC_transporter-like_ATP-bd"/>
</dbReference>
<dbReference type="PROSITE" id="PS00211">
    <property type="entry name" value="ABC_TRANSPORTER_1"/>
    <property type="match status" value="1"/>
</dbReference>
<name>A0A4Y9LX58_9BRAD</name>
<keyword evidence="2" id="KW-0813">Transport</keyword>
<organism evidence="8 9">
    <name type="scientific">Bradyrhizobium niftali</name>
    <dbReference type="NCBI Taxonomy" id="2560055"/>
    <lineage>
        <taxon>Bacteria</taxon>
        <taxon>Pseudomonadati</taxon>
        <taxon>Pseudomonadota</taxon>
        <taxon>Alphaproteobacteria</taxon>
        <taxon>Hyphomicrobiales</taxon>
        <taxon>Nitrobacteraceae</taxon>
        <taxon>Bradyrhizobium</taxon>
    </lineage>
</organism>
<dbReference type="CDD" id="cd03230">
    <property type="entry name" value="ABC_DR_subfamily_A"/>
    <property type="match status" value="1"/>
</dbReference>
<feature type="domain" description="ABC transporter" evidence="7">
    <location>
        <begin position="77"/>
        <end position="306"/>
    </location>
</feature>
<gene>
    <name evidence="8" type="ORF">E4K65_16410</name>
</gene>
<evidence type="ECO:0000313" key="8">
    <source>
        <dbReference type="EMBL" id="TFV47444.1"/>
    </source>
</evidence>
<proteinExistence type="inferred from homology"/>
<keyword evidence="5 8" id="KW-0067">ATP-binding</keyword>
<protein>
    <submittedName>
        <fullName evidence="8">ABC transporter ATP-binding protein</fullName>
    </submittedName>
</protein>
<evidence type="ECO:0000259" key="7">
    <source>
        <dbReference type="PROSITE" id="PS50893"/>
    </source>
</evidence>
<dbReference type="GO" id="GO:0016887">
    <property type="term" value="F:ATP hydrolysis activity"/>
    <property type="evidence" value="ECO:0007669"/>
    <property type="project" value="InterPro"/>
</dbReference>
<evidence type="ECO:0000313" key="9">
    <source>
        <dbReference type="Proteomes" id="UP000297966"/>
    </source>
</evidence>
<dbReference type="InterPro" id="IPR050763">
    <property type="entry name" value="ABC_transporter_ATP-binding"/>
</dbReference>
<dbReference type="SMART" id="SM00382">
    <property type="entry name" value="AAA"/>
    <property type="match status" value="1"/>
</dbReference>
<comment type="caution">
    <text evidence="8">The sequence shown here is derived from an EMBL/GenBank/DDBJ whole genome shotgun (WGS) entry which is preliminary data.</text>
</comment>
<dbReference type="PROSITE" id="PS50893">
    <property type="entry name" value="ABC_TRANSPORTER_2"/>
    <property type="match status" value="1"/>
</dbReference>
<sequence>MSRRICRCAGRKSEAAISVMSANVAVPSGHKRAAGGTIRITSLALSAAIAEERPSMTGNDKASSPPTVAERSSSAAIAVDHLVKVYKQTRAVDDISFSLPRGSITGLLGGNGAGKTTTIAMIMGLVLPTSGRVQVLGHRMPEESASVLGRMNFESPYVDMPMRLTVRQNLTIFGKLYAVKNLAGRIARLADDLDLTEFIDRANGKLSAGQKTRVALAKALINQPELLLLDEPTASLDPDTADWVRAHLERYRKENNATILLASHNMLEVERLCDRVIIMKRGRIEDDDTPEAIMARYNRTTLEEVFLDVARGRVNGEKEAAR</sequence>